<dbReference type="OrthoDB" id="5185819at2"/>
<dbReference type="InterPro" id="IPR034660">
    <property type="entry name" value="DinB/YfiT-like"/>
</dbReference>
<sequence>MSFVMLVAACPRIKGAGAPFAVPPPGVHRRRGRASRADVGGGWQAGAMPRPQDAASVFDRKHTPLMRLIDATDPQALAGDSPCDGWSGLDVIQHLIDTQRDFLLKAGADLPDPAPTVAALGPATAWRTHAEGVARQLADDTLAERPYETPFGATTIGAAFDRFYGFDLLVHRWDIGASAGVPVELNEAELDEVEAAIAGFGDAIRGDGVCGPAVHVGPDASRQDRALGLTGRDPR</sequence>
<keyword evidence="4" id="KW-1185">Reference proteome</keyword>
<evidence type="ECO:0000313" key="4">
    <source>
        <dbReference type="Proteomes" id="UP000288711"/>
    </source>
</evidence>
<dbReference type="SUPFAM" id="SSF109854">
    <property type="entry name" value="DinB/YfiT-like putative metalloenzymes"/>
    <property type="match status" value="1"/>
</dbReference>
<name>A0A444B3X9_9MICO</name>
<dbReference type="Pfam" id="PF11716">
    <property type="entry name" value="MDMPI_N"/>
    <property type="match status" value="1"/>
</dbReference>
<keyword evidence="3" id="KW-0670">Pyruvate</keyword>
<dbReference type="Proteomes" id="UP000288711">
    <property type="component" value="Unassembled WGS sequence"/>
</dbReference>
<dbReference type="EMBL" id="PIPF01000009">
    <property type="protein sequence ID" value="RWU83091.1"/>
    <property type="molecule type" value="Genomic_DNA"/>
</dbReference>
<gene>
    <name evidence="3" type="ORF">CWN80_09860</name>
</gene>
<protein>
    <submittedName>
        <fullName evidence="3">Maleylpyruvate isomerase family mycothiol-dependent enzyme</fullName>
    </submittedName>
</protein>
<proteinExistence type="predicted"/>
<dbReference type="Gene3D" id="1.20.120.450">
    <property type="entry name" value="dinb family like domain"/>
    <property type="match status" value="1"/>
</dbReference>
<reference evidence="3 4" key="1">
    <citation type="journal article" date="2009" name="Int. J. Syst. Evol. Microbiol.">
        <title>Janibacter hoylei sp. nov., Bacillus isronensis sp. nov. and Bacillus aryabhattai sp. nov., isolated from cryotubes used for collecting air from the upper atmosphere.</title>
        <authorList>
            <person name="Shivaji S."/>
            <person name="Chaturvedi P."/>
            <person name="Begum Z."/>
            <person name="Pindi P.K."/>
            <person name="Manorama R."/>
            <person name="Padmanaban D.A."/>
            <person name="Shouche Y.S."/>
            <person name="Pawar S."/>
            <person name="Vaishampayan P."/>
            <person name="Dutt C.B."/>
            <person name="Datta G.N."/>
            <person name="Manchanda R.K."/>
            <person name="Rao U.R."/>
            <person name="Bhargava P.M."/>
            <person name="Narlikar J.V."/>
        </authorList>
    </citation>
    <scope>NUCLEOTIDE SEQUENCE [LARGE SCALE GENOMIC DNA]</scope>
    <source>
        <strain evidence="3 4">PVAS-1</strain>
    </source>
</reference>
<dbReference type="InterPro" id="IPR017517">
    <property type="entry name" value="Maleyloyr_isom"/>
</dbReference>
<dbReference type="GO" id="GO:0016853">
    <property type="term" value="F:isomerase activity"/>
    <property type="evidence" value="ECO:0007669"/>
    <property type="project" value="UniProtKB-KW"/>
</dbReference>
<accession>A0A444B3X9</accession>
<dbReference type="InterPro" id="IPR024344">
    <property type="entry name" value="MDMPI_metal-binding"/>
</dbReference>
<feature type="domain" description="Mycothiol-dependent maleylpyruvate isomerase metal-binding" evidence="2">
    <location>
        <begin position="62"/>
        <end position="175"/>
    </location>
</feature>
<comment type="caution">
    <text evidence="3">The sequence shown here is derived from an EMBL/GenBank/DDBJ whole genome shotgun (WGS) entry which is preliminary data.</text>
</comment>
<dbReference type="AlphaFoldDB" id="A0A444B3X9"/>
<evidence type="ECO:0000259" key="2">
    <source>
        <dbReference type="Pfam" id="PF11716"/>
    </source>
</evidence>
<dbReference type="NCBIfam" id="TIGR03083">
    <property type="entry name" value="maleylpyruvate isomerase family mycothiol-dependent enzyme"/>
    <property type="match status" value="1"/>
</dbReference>
<organism evidence="3 4">
    <name type="scientific">Janibacter hoylei PVAS-1</name>
    <dbReference type="NCBI Taxonomy" id="1210046"/>
    <lineage>
        <taxon>Bacteria</taxon>
        <taxon>Bacillati</taxon>
        <taxon>Actinomycetota</taxon>
        <taxon>Actinomycetes</taxon>
        <taxon>Micrococcales</taxon>
        <taxon>Intrasporangiaceae</taxon>
        <taxon>Janibacter</taxon>
    </lineage>
</organism>
<evidence type="ECO:0000256" key="1">
    <source>
        <dbReference type="SAM" id="MobiDB-lite"/>
    </source>
</evidence>
<keyword evidence="3" id="KW-0413">Isomerase</keyword>
<evidence type="ECO:0000313" key="3">
    <source>
        <dbReference type="EMBL" id="RWU83091.1"/>
    </source>
</evidence>
<dbReference type="GO" id="GO:0046872">
    <property type="term" value="F:metal ion binding"/>
    <property type="evidence" value="ECO:0007669"/>
    <property type="project" value="InterPro"/>
</dbReference>
<feature type="region of interest" description="Disordered" evidence="1">
    <location>
        <begin position="24"/>
        <end position="54"/>
    </location>
</feature>